<dbReference type="OrthoDB" id="6262748at2"/>
<keyword evidence="2" id="KW-1185">Reference proteome</keyword>
<proteinExistence type="predicted"/>
<organism evidence="1 2">
    <name type="scientific">Ferrimonas sediminum</name>
    <dbReference type="NCBI Taxonomy" id="718193"/>
    <lineage>
        <taxon>Bacteria</taxon>
        <taxon>Pseudomonadati</taxon>
        <taxon>Pseudomonadota</taxon>
        <taxon>Gammaproteobacteria</taxon>
        <taxon>Alteromonadales</taxon>
        <taxon>Ferrimonadaceae</taxon>
        <taxon>Ferrimonas</taxon>
    </lineage>
</organism>
<accession>A0A1G8QBH5</accession>
<evidence type="ECO:0000313" key="1">
    <source>
        <dbReference type="EMBL" id="SDJ02122.1"/>
    </source>
</evidence>
<evidence type="ECO:0000313" key="2">
    <source>
        <dbReference type="Proteomes" id="UP000199527"/>
    </source>
</evidence>
<dbReference type="Proteomes" id="UP000199527">
    <property type="component" value="Unassembled WGS sequence"/>
</dbReference>
<reference evidence="2" key="1">
    <citation type="submission" date="2016-10" db="EMBL/GenBank/DDBJ databases">
        <authorList>
            <person name="Varghese N."/>
            <person name="Submissions S."/>
        </authorList>
    </citation>
    <scope>NUCLEOTIDE SEQUENCE [LARGE SCALE GENOMIC DNA]</scope>
    <source>
        <strain evidence="2">DSM 23317</strain>
    </source>
</reference>
<name>A0A1G8QBH5_9GAMM</name>
<dbReference type="AlphaFoldDB" id="A0A1G8QBH5"/>
<dbReference type="RefSeq" id="WP_090364125.1">
    <property type="nucleotide sequence ID" value="NZ_FNEM01000004.1"/>
</dbReference>
<protein>
    <submittedName>
        <fullName evidence="1">Uncharacterized protein</fullName>
    </submittedName>
</protein>
<gene>
    <name evidence="1" type="ORF">SAMN04488540_104247</name>
</gene>
<sequence length="148" mass="16880">MSKLREFSKRRWEGADLATGLEEFMARDVSIHALFHGATNLSQVTNLLTQQVLAEEPGLLREQELNTGTLLQILSLGLRQMVIKSLSDGPLSQAEHLICLLARHVAQHQSKEPEDPSYQAISEQILGLYQQWDEAMRQQRASRRNMMR</sequence>
<dbReference type="EMBL" id="FNEM01000004">
    <property type="protein sequence ID" value="SDJ02122.1"/>
    <property type="molecule type" value="Genomic_DNA"/>
</dbReference>